<organism evidence="1 2">
    <name type="scientific">alpha proteobacterium IMCC14465</name>
    <dbReference type="NCBI Taxonomy" id="1220535"/>
    <lineage>
        <taxon>Bacteria</taxon>
        <taxon>Pseudomonadati</taxon>
        <taxon>Pseudomonadota</taxon>
        <taxon>Alphaproteobacteria</taxon>
        <taxon>PS1 clade</taxon>
    </lineage>
</organism>
<name>J9DXL0_9PROT</name>
<dbReference type="Proteomes" id="UP000004836">
    <property type="component" value="Unassembled WGS sequence"/>
</dbReference>
<dbReference type="STRING" id="1220535.IMCC14465_01610"/>
<proteinExistence type="predicted"/>
<protein>
    <submittedName>
        <fullName evidence="1">Uncharacterized protein</fullName>
    </submittedName>
</protein>
<sequence>MGFSAYTIIGLIRLQALENKKLALKRMKRLFCFSGFVIACLTFV</sequence>
<dbReference type="EMBL" id="ALYF01000002">
    <property type="protein sequence ID" value="EJW21767.1"/>
    <property type="molecule type" value="Genomic_DNA"/>
</dbReference>
<reference evidence="1 2" key="1">
    <citation type="journal article" date="2012" name="J. Bacteriol.">
        <title>Genome Sequence of Strain IMCC14465, Isolated from the East Sea, Belonging to the PS1 Clade of Alphaproteobacteria.</title>
        <authorList>
            <person name="Yang S.J."/>
            <person name="Kang I."/>
            <person name="Cho J.C."/>
        </authorList>
    </citation>
    <scope>NUCLEOTIDE SEQUENCE [LARGE SCALE GENOMIC DNA]</scope>
    <source>
        <strain evidence="1 2">IMCC14465</strain>
    </source>
</reference>
<evidence type="ECO:0000313" key="1">
    <source>
        <dbReference type="EMBL" id="EJW21767.1"/>
    </source>
</evidence>
<dbReference type="AlphaFoldDB" id="J9DXL0"/>
<evidence type="ECO:0000313" key="2">
    <source>
        <dbReference type="Proteomes" id="UP000004836"/>
    </source>
</evidence>
<comment type="caution">
    <text evidence="1">The sequence shown here is derived from an EMBL/GenBank/DDBJ whole genome shotgun (WGS) entry which is preliminary data.</text>
</comment>
<accession>J9DXL0</accession>
<gene>
    <name evidence="1" type="ORF">IMCC14465_01610</name>
</gene>
<keyword evidence="2" id="KW-1185">Reference proteome</keyword>